<sequence>MQSAERLLTEQKNLRKNRKYLFYAIPTPSKSKHTVWECGFPGPDTDIYKDSYFTVHLIFDTKYPINPPSVKFIDPVYHPNVYTGGNVCLDIISSRWKPSMNVMSVLNGLQHLLENPNIKSPANVPAGQLFRKDRSKYEYLSER</sequence>
<evidence type="ECO:0000256" key="1">
    <source>
        <dbReference type="ARBA" id="ARBA00022679"/>
    </source>
</evidence>
<dbReference type="GeneID" id="90541619"/>
<dbReference type="GO" id="GO:0005524">
    <property type="term" value="F:ATP binding"/>
    <property type="evidence" value="ECO:0007669"/>
    <property type="project" value="UniProtKB-UniRule"/>
</dbReference>
<dbReference type="PROSITE" id="PS50127">
    <property type="entry name" value="UBC_2"/>
    <property type="match status" value="1"/>
</dbReference>
<keyword evidence="4" id="KW-0067">ATP-binding</keyword>
<dbReference type="PROSITE" id="PS00183">
    <property type="entry name" value="UBC_1"/>
    <property type="match status" value="1"/>
</dbReference>
<dbReference type="SUPFAM" id="SSF54495">
    <property type="entry name" value="UBC-like"/>
    <property type="match status" value="1"/>
</dbReference>
<dbReference type="InterPro" id="IPR023313">
    <property type="entry name" value="UBQ-conjugating_AS"/>
</dbReference>
<dbReference type="AlphaFoldDB" id="A0AAX4JCX4"/>
<dbReference type="GO" id="GO:0016740">
    <property type="term" value="F:transferase activity"/>
    <property type="evidence" value="ECO:0007669"/>
    <property type="project" value="UniProtKB-KW"/>
</dbReference>
<dbReference type="RefSeq" id="XP_065329947.1">
    <property type="nucleotide sequence ID" value="XM_065473875.1"/>
</dbReference>
<dbReference type="InterPro" id="IPR050113">
    <property type="entry name" value="Ub_conjugating_enzyme"/>
</dbReference>
<evidence type="ECO:0000259" key="5">
    <source>
        <dbReference type="PROSITE" id="PS50127"/>
    </source>
</evidence>
<feature type="domain" description="UBC core" evidence="5">
    <location>
        <begin position="2"/>
        <end position="143"/>
    </location>
</feature>
<dbReference type="KEGG" id="vnx:VNE69_06122"/>
<evidence type="ECO:0000313" key="6">
    <source>
        <dbReference type="EMBL" id="WUR03802.1"/>
    </source>
</evidence>
<keyword evidence="4" id="KW-0547">Nucleotide-binding</keyword>
<evidence type="ECO:0000256" key="2">
    <source>
        <dbReference type="ARBA" id="ARBA00022786"/>
    </source>
</evidence>
<evidence type="ECO:0000256" key="4">
    <source>
        <dbReference type="RuleBase" id="RU362109"/>
    </source>
</evidence>
<dbReference type="EMBL" id="CP142731">
    <property type="protein sequence ID" value="WUR03802.1"/>
    <property type="molecule type" value="Genomic_DNA"/>
</dbReference>
<evidence type="ECO:0000256" key="3">
    <source>
        <dbReference type="PROSITE-ProRule" id="PRU10133"/>
    </source>
</evidence>
<accession>A0AAX4JCX4</accession>
<name>A0AAX4JCX4_9MICR</name>
<dbReference type="PANTHER" id="PTHR24067">
    <property type="entry name" value="UBIQUITIN-CONJUGATING ENZYME E2"/>
    <property type="match status" value="1"/>
</dbReference>
<dbReference type="InterPro" id="IPR016135">
    <property type="entry name" value="UBQ-conjugating_enzyme/RWD"/>
</dbReference>
<dbReference type="InterPro" id="IPR000608">
    <property type="entry name" value="UBC"/>
</dbReference>
<dbReference type="SMART" id="SM00212">
    <property type="entry name" value="UBCc"/>
    <property type="match status" value="1"/>
</dbReference>
<proteinExistence type="inferred from homology"/>
<dbReference type="Gene3D" id="3.10.110.10">
    <property type="entry name" value="Ubiquitin Conjugating Enzyme"/>
    <property type="match status" value="1"/>
</dbReference>
<keyword evidence="2 4" id="KW-0833">Ubl conjugation pathway</keyword>
<keyword evidence="1" id="KW-0808">Transferase</keyword>
<organism evidence="6 7">
    <name type="scientific">Vairimorpha necatrix</name>
    <dbReference type="NCBI Taxonomy" id="6039"/>
    <lineage>
        <taxon>Eukaryota</taxon>
        <taxon>Fungi</taxon>
        <taxon>Fungi incertae sedis</taxon>
        <taxon>Microsporidia</taxon>
        <taxon>Nosematidae</taxon>
        <taxon>Vairimorpha</taxon>
    </lineage>
</organism>
<dbReference type="Pfam" id="PF00179">
    <property type="entry name" value="UQ_con"/>
    <property type="match status" value="1"/>
</dbReference>
<evidence type="ECO:0000313" key="7">
    <source>
        <dbReference type="Proteomes" id="UP001334084"/>
    </source>
</evidence>
<protein>
    <submittedName>
        <fullName evidence="6">Ubiquitin-conjugating enzyme E2</fullName>
    </submittedName>
</protein>
<feature type="active site" description="Glycyl thioester intermediate" evidence="3">
    <location>
        <position position="88"/>
    </location>
</feature>
<comment type="similarity">
    <text evidence="4">Belongs to the ubiquitin-conjugating enzyme family.</text>
</comment>
<dbReference type="Proteomes" id="UP001334084">
    <property type="component" value="Chromosome 6"/>
</dbReference>
<gene>
    <name evidence="6" type="ORF">VNE69_06122</name>
</gene>
<reference evidence="6" key="1">
    <citation type="journal article" date="2024" name="BMC Genomics">
        <title>Functional annotation of a divergent genome using sequence and structure-based similarity.</title>
        <authorList>
            <person name="Svedberg D."/>
            <person name="Winiger R.R."/>
            <person name="Berg A."/>
            <person name="Sharma H."/>
            <person name="Tellgren-Roth C."/>
            <person name="Debrunner-Vossbrinck B.A."/>
            <person name="Vossbrinck C.R."/>
            <person name="Barandun J."/>
        </authorList>
    </citation>
    <scope>NUCLEOTIDE SEQUENCE</scope>
    <source>
        <strain evidence="6">Illinois isolate</strain>
    </source>
</reference>
<keyword evidence="7" id="KW-1185">Reference proteome</keyword>